<feature type="transmembrane region" description="Helical" evidence="1">
    <location>
        <begin position="12"/>
        <end position="35"/>
    </location>
</feature>
<dbReference type="AlphaFoldDB" id="A0A3A6PHD1"/>
<dbReference type="Proteomes" id="UP000267798">
    <property type="component" value="Unassembled WGS sequence"/>
</dbReference>
<keyword evidence="1" id="KW-0812">Transmembrane</keyword>
<organism evidence="2 3">
    <name type="scientific">Paenibacillus pinisoli</name>
    <dbReference type="NCBI Taxonomy" id="1276110"/>
    <lineage>
        <taxon>Bacteria</taxon>
        <taxon>Bacillati</taxon>
        <taxon>Bacillota</taxon>
        <taxon>Bacilli</taxon>
        <taxon>Bacillales</taxon>
        <taxon>Paenibacillaceae</taxon>
        <taxon>Paenibacillus</taxon>
    </lineage>
</organism>
<dbReference type="EMBL" id="QXQB01000003">
    <property type="protein sequence ID" value="RJX39146.1"/>
    <property type="molecule type" value="Genomic_DNA"/>
</dbReference>
<keyword evidence="1" id="KW-1133">Transmembrane helix</keyword>
<dbReference type="RefSeq" id="WP_120112289.1">
    <property type="nucleotide sequence ID" value="NZ_QXQB01000003.1"/>
</dbReference>
<accession>A0A3A6PHD1</accession>
<evidence type="ECO:0000313" key="2">
    <source>
        <dbReference type="EMBL" id="RJX39146.1"/>
    </source>
</evidence>
<protein>
    <submittedName>
        <fullName evidence="2">Uncharacterized protein</fullName>
    </submittedName>
</protein>
<dbReference type="OrthoDB" id="2626896at2"/>
<reference evidence="2 3" key="1">
    <citation type="submission" date="2018-09" db="EMBL/GenBank/DDBJ databases">
        <title>Paenibacillus aracenensis nov. sp. isolated from a cave in southern Spain.</title>
        <authorList>
            <person name="Jurado V."/>
            <person name="Gutierrez-Patricio S."/>
            <person name="Gonzalez-Pimentel J.L."/>
            <person name="Miller A.Z."/>
            <person name="Laiz L."/>
            <person name="Saiz-Jimenez C."/>
        </authorList>
    </citation>
    <scope>NUCLEOTIDE SEQUENCE [LARGE SCALE GENOMIC DNA]</scope>
    <source>
        <strain evidence="2 3">JCM 19203</strain>
    </source>
</reference>
<gene>
    <name evidence="2" type="ORF">D3P09_16775</name>
</gene>
<keyword evidence="1" id="KW-0472">Membrane</keyword>
<evidence type="ECO:0000256" key="1">
    <source>
        <dbReference type="SAM" id="Phobius"/>
    </source>
</evidence>
<name>A0A3A6PHD1_9BACL</name>
<keyword evidence="3" id="KW-1185">Reference proteome</keyword>
<sequence>MDNEVGNSIHIMINLIVIAAVIGMITFFTNLGQAFSREQLDKTANLTKAVYSSDLILAAAHGPVPAASVYVLLQRNEQVIEFQPSYIYSKWITKPEDLMPLFDRKIRMKVHDDDEDGIYYVELREENDTRA</sequence>
<comment type="caution">
    <text evidence="2">The sequence shown here is derived from an EMBL/GenBank/DDBJ whole genome shotgun (WGS) entry which is preliminary data.</text>
</comment>
<evidence type="ECO:0000313" key="3">
    <source>
        <dbReference type="Proteomes" id="UP000267798"/>
    </source>
</evidence>
<proteinExistence type="predicted"/>